<proteinExistence type="predicted"/>
<reference evidence="5 6" key="1">
    <citation type="journal article" date="2024" name="J Genomics">
        <title>Draft genome sequencing and assembly of Favolaschia claudopus CIRM-BRFM 2984 isolated from oak limbs.</title>
        <authorList>
            <person name="Navarro D."/>
            <person name="Drula E."/>
            <person name="Chaduli D."/>
            <person name="Cazenave R."/>
            <person name="Ahrendt S."/>
            <person name="Wang J."/>
            <person name="Lipzen A."/>
            <person name="Daum C."/>
            <person name="Barry K."/>
            <person name="Grigoriev I.V."/>
            <person name="Favel A."/>
            <person name="Rosso M.N."/>
            <person name="Martin F."/>
        </authorList>
    </citation>
    <scope>NUCLEOTIDE SEQUENCE [LARGE SCALE GENOMIC DNA]</scope>
    <source>
        <strain evidence="5 6">CIRM-BRFM 2984</strain>
    </source>
</reference>
<evidence type="ECO:0000256" key="2">
    <source>
        <dbReference type="SAM" id="MobiDB-lite"/>
    </source>
</evidence>
<evidence type="ECO:0000256" key="1">
    <source>
        <dbReference type="ARBA" id="ARBA00022729"/>
    </source>
</evidence>
<keyword evidence="1 3" id="KW-0732">Signal</keyword>
<accession>A0AAW0EC36</accession>
<dbReference type="PANTHER" id="PTHR35185:SF1">
    <property type="entry name" value="UPF0619 GPI-ANCHORED MEMBRANE PROTEIN C1322.10"/>
    <property type="match status" value="1"/>
</dbReference>
<gene>
    <name evidence="5" type="ORF">R3P38DRAFT_2832130</name>
</gene>
<organism evidence="5 6">
    <name type="scientific">Favolaschia claudopus</name>
    <dbReference type="NCBI Taxonomy" id="2862362"/>
    <lineage>
        <taxon>Eukaryota</taxon>
        <taxon>Fungi</taxon>
        <taxon>Dikarya</taxon>
        <taxon>Basidiomycota</taxon>
        <taxon>Agaricomycotina</taxon>
        <taxon>Agaricomycetes</taxon>
        <taxon>Agaricomycetidae</taxon>
        <taxon>Agaricales</taxon>
        <taxon>Marasmiineae</taxon>
        <taxon>Mycenaceae</taxon>
        <taxon>Favolaschia</taxon>
    </lineage>
</organism>
<evidence type="ECO:0000256" key="3">
    <source>
        <dbReference type="SAM" id="SignalP"/>
    </source>
</evidence>
<dbReference type="InterPro" id="IPR018466">
    <property type="entry name" value="Kre9/Knh1-like_N"/>
</dbReference>
<sequence length="187" mass="19107">MFSPLVVLAAFAASVSAITIISPNPSQGWTNDGAQSITWQAVDSDPKNFTILLLNDATNVAPVPQQLAALVVTSLNKIDVNPPATGWPAPGTKYRIKFVADAEHLNSQLCQSDEFAIRAPALSSGSSTLPSTPVLPPTSPGASQPTDGTPSDSGAPTPTNSGALPGMSLQTSLVGALVVLGAFLAQF</sequence>
<evidence type="ECO:0000313" key="6">
    <source>
        <dbReference type="Proteomes" id="UP001362999"/>
    </source>
</evidence>
<protein>
    <recommendedName>
        <fullName evidence="4">Yeast cell wall synthesis Kre9/Knh1-like N-terminal domain-containing protein</fullName>
    </recommendedName>
</protein>
<evidence type="ECO:0000259" key="4">
    <source>
        <dbReference type="Pfam" id="PF10342"/>
    </source>
</evidence>
<dbReference type="PANTHER" id="PTHR35185">
    <property type="entry name" value="SERINE/THREONINE-RICH PROTEIN ADG2-RELATED"/>
    <property type="match status" value="1"/>
</dbReference>
<name>A0AAW0EC36_9AGAR</name>
<evidence type="ECO:0000313" key="5">
    <source>
        <dbReference type="EMBL" id="KAK7061890.1"/>
    </source>
</evidence>
<dbReference type="Proteomes" id="UP001362999">
    <property type="component" value="Unassembled WGS sequence"/>
</dbReference>
<feature type="compositionally biased region" description="Polar residues" evidence="2">
    <location>
        <begin position="142"/>
        <end position="164"/>
    </location>
</feature>
<feature type="region of interest" description="Disordered" evidence="2">
    <location>
        <begin position="124"/>
        <end position="164"/>
    </location>
</feature>
<feature type="domain" description="Yeast cell wall synthesis Kre9/Knh1-like N-terminal" evidence="4">
    <location>
        <begin position="22"/>
        <end position="117"/>
    </location>
</feature>
<feature type="chain" id="PRO_5043474606" description="Yeast cell wall synthesis Kre9/Knh1-like N-terminal domain-containing protein" evidence="3">
    <location>
        <begin position="18"/>
        <end position="187"/>
    </location>
</feature>
<dbReference type="EMBL" id="JAWWNJ010000002">
    <property type="protein sequence ID" value="KAK7061890.1"/>
    <property type="molecule type" value="Genomic_DNA"/>
</dbReference>
<dbReference type="InterPro" id="IPR052479">
    <property type="entry name" value="GPI-anchor_Adhesion_Reg"/>
</dbReference>
<keyword evidence="6" id="KW-1185">Reference proteome</keyword>
<feature type="signal peptide" evidence="3">
    <location>
        <begin position="1"/>
        <end position="17"/>
    </location>
</feature>
<dbReference type="Pfam" id="PF10342">
    <property type="entry name" value="Kre9_KNH"/>
    <property type="match status" value="1"/>
</dbReference>
<comment type="caution">
    <text evidence="5">The sequence shown here is derived from an EMBL/GenBank/DDBJ whole genome shotgun (WGS) entry which is preliminary data.</text>
</comment>
<dbReference type="AlphaFoldDB" id="A0AAW0EC36"/>